<feature type="region of interest" description="Disordered" evidence="1">
    <location>
        <begin position="170"/>
        <end position="195"/>
    </location>
</feature>
<comment type="caution">
    <text evidence="3">The sequence shown here is derived from an EMBL/GenBank/DDBJ whole genome shotgun (WGS) entry which is preliminary data.</text>
</comment>
<protein>
    <submittedName>
        <fullName evidence="3">Uncharacterized protein</fullName>
    </submittedName>
</protein>
<accession>A0A814EL06</accession>
<dbReference type="EMBL" id="CAJNOJ010000052">
    <property type="protein sequence ID" value="CAF0968738.1"/>
    <property type="molecule type" value="Genomic_DNA"/>
</dbReference>
<dbReference type="Proteomes" id="UP000663852">
    <property type="component" value="Unassembled WGS sequence"/>
</dbReference>
<feature type="region of interest" description="Disordered" evidence="1">
    <location>
        <begin position="79"/>
        <end position="121"/>
    </location>
</feature>
<evidence type="ECO:0000313" key="4">
    <source>
        <dbReference type="Proteomes" id="UP000663852"/>
    </source>
</evidence>
<dbReference type="AlphaFoldDB" id="A0A814EL06"/>
<keyword evidence="2" id="KW-0472">Membrane</keyword>
<name>A0A814EL06_ADIRI</name>
<proteinExistence type="predicted"/>
<evidence type="ECO:0000256" key="2">
    <source>
        <dbReference type="SAM" id="Phobius"/>
    </source>
</evidence>
<feature type="transmembrane region" description="Helical" evidence="2">
    <location>
        <begin position="45"/>
        <end position="66"/>
    </location>
</feature>
<evidence type="ECO:0000256" key="1">
    <source>
        <dbReference type="SAM" id="MobiDB-lite"/>
    </source>
</evidence>
<sequence length="279" mass="31193">MNIDDRYSVEHLLFILDRHRNVSSPHRYVDLRKTSDILLIPQPSYTMLFDILAVFVVTLISTLLLCTTSVHGLPKLPSTHHHLTQKNPSADLSSPLRPLHQPPIPHVDYDLGGDTSEMLSGESNEYSRMKNLNDDLSSSSSLSSSIHASDVPFDFYLQQLPSKLSSRKFFSSLQKHQQHQGEKQQKRASSPSISAPPSLPIDFNLDAAAVAAAALADPSDPSSVVNLSRLSESTRLSPSLKVLVETNPIARAWLTMLLQKVMEEQPTPYIFKYGRRRKK</sequence>
<evidence type="ECO:0000313" key="3">
    <source>
        <dbReference type="EMBL" id="CAF0968738.1"/>
    </source>
</evidence>
<reference evidence="3" key="1">
    <citation type="submission" date="2021-02" db="EMBL/GenBank/DDBJ databases">
        <authorList>
            <person name="Nowell W R."/>
        </authorList>
    </citation>
    <scope>NUCLEOTIDE SEQUENCE</scope>
</reference>
<organism evidence="3 4">
    <name type="scientific">Adineta ricciae</name>
    <name type="common">Rotifer</name>
    <dbReference type="NCBI Taxonomy" id="249248"/>
    <lineage>
        <taxon>Eukaryota</taxon>
        <taxon>Metazoa</taxon>
        <taxon>Spiralia</taxon>
        <taxon>Gnathifera</taxon>
        <taxon>Rotifera</taxon>
        <taxon>Eurotatoria</taxon>
        <taxon>Bdelloidea</taxon>
        <taxon>Adinetida</taxon>
        <taxon>Adinetidae</taxon>
        <taxon>Adineta</taxon>
    </lineage>
</organism>
<keyword evidence="2" id="KW-1133">Transmembrane helix</keyword>
<keyword evidence="2" id="KW-0812">Transmembrane</keyword>
<dbReference type="OrthoDB" id="10059465at2759"/>
<gene>
    <name evidence="3" type="ORF">EDS130_LOCUS13258</name>
</gene>